<evidence type="ECO:0000313" key="2">
    <source>
        <dbReference type="EMBL" id="CAD6905297.1"/>
    </source>
</evidence>
<feature type="region of interest" description="Disordered" evidence="1">
    <location>
        <begin position="92"/>
        <end position="125"/>
    </location>
</feature>
<protein>
    <submittedName>
        <fullName evidence="2">Uncharacterized protein</fullName>
    </submittedName>
</protein>
<evidence type="ECO:0000256" key="1">
    <source>
        <dbReference type="SAM" id="MobiDB-lite"/>
    </source>
</evidence>
<reference evidence="2" key="1">
    <citation type="submission" date="2020-10" db="EMBL/GenBank/DDBJ databases">
        <authorList>
            <person name="Sedaghatjoo S."/>
        </authorList>
    </citation>
    <scope>NUCLEOTIDE SEQUENCE</scope>
    <source>
        <strain evidence="2">AZH3</strain>
    </source>
</reference>
<gene>
    <name evidence="2" type="ORF">JKIAZH3_G2917</name>
</gene>
<name>A0ABN7INC6_9BASI</name>
<proteinExistence type="predicted"/>
<organism evidence="2 3">
    <name type="scientific">Tilletia caries</name>
    <name type="common">wheat bunt fungus</name>
    <dbReference type="NCBI Taxonomy" id="13290"/>
    <lineage>
        <taxon>Eukaryota</taxon>
        <taxon>Fungi</taxon>
        <taxon>Dikarya</taxon>
        <taxon>Basidiomycota</taxon>
        <taxon>Ustilaginomycotina</taxon>
        <taxon>Exobasidiomycetes</taxon>
        <taxon>Tilletiales</taxon>
        <taxon>Tilletiaceae</taxon>
        <taxon>Tilletia</taxon>
    </lineage>
</organism>
<sequence>MRRQHLFHDKRAALPSIELGSHRPRNGPVPQMDEHTIADVNGRQKSPSSIVPTLLLSTRRNDGRPSILEAFGRSRQAFRKRGHAEMLSVIKNGMNNRRMGHKDEVERTHAGRYRRGRVHGEFSRR</sequence>
<comment type="caution">
    <text evidence="2">The sequence shown here is derived from an EMBL/GenBank/DDBJ whole genome shotgun (WGS) entry which is preliminary data.</text>
</comment>
<dbReference type="Proteomes" id="UP000836402">
    <property type="component" value="Unassembled WGS sequence"/>
</dbReference>
<dbReference type="EMBL" id="CAJHJG010000737">
    <property type="protein sequence ID" value="CAD6905297.1"/>
    <property type="molecule type" value="Genomic_DNA"/>
</dbReference>
<evidence type="ECO:0000313" key="3">
    <source>
        <dbReference type="Proteomes" id="UP000836402"/>
    </source>
</evidence>
<accession>A0ABN7INC6</accession>
<keyword evidence="3" id="KW-1185">Reference proteome</keyword>